<comment type="caution">
    <text evidence="3">The sequence shown here is derived from an EMBL/GenBank/DDBJ whole genome shotgun (WGS) entry which is preliminary data.</text>
</comment>
<dbReference type="SUPFAM" id="SSF52540">
    <property type="entry name" value="P-loop containing nucleoside triphosphate hydrolases"/>
    <property type="match status" value="1"/>
</dbReference>
<evidence type="ECO:0000313" key="2">
    <source>
        <dbReference type="EMBL" id="GET20022.1"/>
    </source>
</evidence>
<organism evidence="3 4">
    <name type="scientific">Prolixibacter denitrificans</name>
    <dbReference type="NCBI Taxonomy" id="1541063"/>
    <lineage>
        <taxon>Bacteria</taxon>
        <taxon>Pseudomonadati</taxon>
        <taxon>Bacteroidota</taxon>
        <taxon>Bacteroidia</taxon>
        <taxon>Marinilabiliales</taxon>
        <taxon>Prolixibacteraceae</taxon>
        <taxon>Prolixibacter</taxon>
    </lineage>
</organism>
<keyword evidence="5" id="KW-1185">Reference proteome</keyword>
<dbReference type="AlphaFoldDB" id="A0A2P8CKC4"/>
<dbReference type="InterPro" id="IPR018163">
    <property type="entry name" value="Thr/Ala-tRNA-synth_IIc_edit"/>
</dbReference>
<dbReference type="Gene3D" id="3.30.980.10">
    <property type="entry name" value="Threonyl-trna Synthetase, Chain A, domain 2"/>
    <property type="match status" value="1"/>
</dbReference>
<dbReference type="SMART" id="SM00382">
    <property type="entry name" value="AAA"/>
    <property type="match status" value="1"/>
</dbReference>
<sequence>MVRDIELQCENSGKLCTFPLGTTLGEIAGSMDVSLPSPILGAYVNNRVKPLDFELVKPKKIEFFDYSNTDGQRMYLRSLSFVLYIAVRNIWPEAQLKIDHAISKGYYCEIENLGRPLTEQDVWTLREEMHELIDKDLPISRKRVLTEEAVEIFEQEGLHRKAELFKEYGRIYAPILCLADRRDFFYGHVLPSTGYLKHFGLEKYYDGLLLRVPNPESPNELEPMVRQEKLFEIFREHKEWAGILQIEDIAGLNEQVRQKRAGEIIKISEALHEKKIVEIANQIYARRDKVNLVLIAGPSSSGKTTFSKRLGIQLAVVGMRPISISLDDFFVDREHTPKDESGDYDFEALEAIDIAYFNEFLTKLMNGETVERPVFDFHSGERVFKGEMLKLEENSILIIEGIHGLNPGLIPGIDTERIFKIFISALTQISIDEHTYIPTTDNRLLRRIIRDSKYRGYDARTTIQRWPSVRRGEDTHIFPYQENADVMFNSALIYELGVLKRYAEHLLELVPENAPEYAEAVRLLVFISYFYPISSQEIPPTSVLREFLGGSSFNY</sequence>
<protein>
    <submittedName>
        <fullName evidence="3">Uridine kinase</fullName>
    </submittedName>
</protein>
<dbReference type="InterPro" id="IPR006083">
    <property type="entry name" value="PRK/URK"/>
</dbReference>
<dbReference type="EMBL" id="PYGC01000001">
    <property type="protein sequence ID" value="PSK85402.1"/>
    <property type="molecule type" value="Genomic_DNA"/>
</dbReference>
<gene>
    <name evidence="3" type="ORF">CLV93_101358</name>
    <name evidence="2" type="ORF">JCM18694_02680</name>
</gene>
<dbReference type="RefSeq" id="WP_106540452.1">
    <property type="nucleotide sequence ID" value="NZ_BLAU01000001.1"/>
</dbReference>
<dbReference type="InterPro" id="IPR027417">
    <property type="entry name" value="P-loop_NTPase"/>
</dbReference>
<dbReference type="SUPFAM" id="SSF55186">
    <property type="entry name" value="ThrRS/AlaRS common domain"/>
    <property type="match status" value="1"/>
</dbReference>
<reference evidence="2 5" key="2">
    <citation type="submission" date="2019-10" db="EMBL/GenBank/DDBJ databases">
        <title>Prolixibacter strains distinguished by the presence of nitrate reductase genes were adept at nitrate-dependent anaerobic corrosion of metallic iron and carbon steel.</title>
        <authorList>
            <person name="Iino T."/>
            <person name="Shono N."/>
            <person name="Ito K."/>
            <person name="Nakamura R."/>
            <person name="Sueoka K."/>
            <person name="Harayama S."/>
            <person name="Ohkuma M."/>
        </authorList>
    </citation>
    <scope>NUCLEOTIDE SEQUENCE [LARGE SCALE GENOMIC DNA]</scope>
    <source>
        <strain evidence="2 5">MIC1-1</strain>
    </source>
</reference>
<evidence type="ECO:0000313" key="4">
    <source>
        <dbReference type="Proteomes" id="UP000240621"/>
    </source>
</evidence>
<reference evidence="3 4" key="1">
    <citation type="submission" date="2018-03" db="EMBL/GenBank/DDBJ databases">
        <title>Genomic Encyclopedia of Archaeal and Bacterial Type Strains, Phase II (KMG-II): from individual species to whole genera.</title>
        <authorList>
            <person name="Goeker M."/>
        </authorList>
    </citation>
    <scope>NUCLEOTIDE SEQUENCE [LARGE SCALE GENOMIC DNA]</scope>
    <source>
        <strain evidence="3 4">DSM 27267</strain>
    </source>
</reference>
<keyword evidence="3" id="KW-0808">Transferase</keyword>
<evidence type="ECO:0000259" key="1">
    <source>
        <dbReference type="SMART" id="SM00382"/>
    </source>
</evidence>
<dbReference type="GO" id="GO:0016301">
    <property type="term" value="F:kinase activity"/>
    <property type="evidence" value="ECO:0007669"/>
    <property type="project" value="UniProtKB-KW"/>
</dbReference>
<dbReference type="Proteomes" id="UP000240621">
    <property type="component" value="Unassembled WGS sequence"/>
</dbReference>
<proteinExistence type="predicted"/>
<accession>A0A2P8CKC4</accession>
<dbReference type="Proteomes" id="UP000396862">
    <property type="component" value="Unassembled WGS sequence"/>
</dbReference>
<dbReference type="OrthoDB" id="9764644at2"/>
<dbReference type="SUPFAM" id="SSF81271">
    <property type="entry name" value="TGS-like"/>
    <property type="match status" value="1"/>
</dbReference>
<dbReference type="CDD" id="cd02028">
    <property type="entry name" value="UMPK_like"/>
    <property type="match status" value="1"/>
</dbReference>
<feature type="domain" description="AAA+ ATPase" evidence="1">
    <location>
        <begin position="289"/>
        <end position="450"/>
    </location>
</feature>
<dbReference type="InterPro" id="IPR003593">
    <property type="entry name" value="AAA+_ATPase"/>
</dbReference>
<name>A0A2P8CKC4_9BACT</name>
<keyword evidence="3" id="KW-0418">Kinase</keyword>
<dbReference type="InterPro" id="IPR012676">
    <property type="entry name" value="TGS-like"/>
</dbReference>
<dbReference type="GO" id="GO:0005524">
    <property type="term" value="F:ATP binding"/>
    <property type="evidence" value="ECO:0007669"/>
    <property type="project" value="InterPro"/>
</dbReference>
<dbReference type="PANTHER" id="PTHR10285">
    <property type="entry name" value="URIDINE KINASE"/>
    <property type="match status" value="1"/>
</dbReference>
<dbReference type="Pfam" id="PF00485">
    <property type="entry name" value="PRK"/>
    <property type="match status" value="1"/>
</dbReference>
<dbReference type="Gene3D" id="3.40.50.300">
    <property type="entry name" value="P-loop containing nucleotide triphosphate hydrolases"/>
    <property type="match status" value="1"/>
</dbReference>
<evidence type="ECO:0000313" key="5">
    <source>
        <dbReference type="Proteomes" id="UP000396862"/>
    </source>
</evidence>
<dbReference type="EMBL" id="BLAU01000001">
    <property type="protein sequence ID" value="GET20022.1"/>
    <property type="molecule type" value="Genomic_DNA"/>
</dbReference>
<evidence type="ECO:0000313" key="3">
    <source>
        <dbReference type="EMBL" id="PSK85402.1"/>
    </source>
</evidence>